<dbReference type="Proteomes" id="UP000592820">
    <property type="component" value="Unassembled WGS sequence"/>
</dbReference>
<sequence>MYESCGLLIDGAWRCASDGACIVVRSPATGEPVGSVPAAIGADEAAALM</sequence>
<keyword evidence="1" id="KW-0560">Oxidoreductase</keyword>
<dbReference type="AlphaFoldDB" id="A0A7W8LC95"/>
<evidence type="ECO:0000313" key="2">
    <source>
        <dbReference type="EMBL" id="MBB5403016.1"/>
    </source>
</evidence>
<dbReference type="GO" id="GO:0016491">
    <property type="term" value="F:oxidoreductase activity"/>
    <property type="evidence" value="ECO:0007669"/>
    <property type="project" value="UniProtKB-KW"/>
</dbReference>
<dbReference type="InterPro" id="IPR016161">
    <property type="entry name" value="Ald_DH/histidinol_DH"/>
</dbReference>
<reference evidence="2 3" key="1">
    <citation type="submission" date="2020-08" db="EMBL/GenBank/DDBJ databases">
        <title>Genomic Encyclopedia of Type Strains, Phase IV (KMG-V): Genome sequencing to study the core and pangenomes of soil and plant-associated prokaryotes.</title>
        <authorList>
            <person name="Whitman W."/>
        </authorList>
    </citation>
    <scope>NUCLEOTIDE SEQUENCE [LARGE SCALE GENOMIC DNA]</scope>
    <source>
        <strain evidence="2 3">JPY162</strain>
    </source>
</reference>
<protein>
    <submittedName>
        <fullName evidence="2">Acyl-CoA reductase-like NAD-dependent aldehyde dehydrogenase</fullName>
    </submittedName>
</protein>
<dbReference type="SUPFAM" id="SSF53720">
    <property type="entry name" value="ALDH-like"/>
    <property type="match status" value="1"/>
</dbReference>
<dbReference type="EMBL" id="JACHDE010000011">
    <property type="protein sequence ID" value="MBB5403016.1"/>
    <property type="molecule type" value="Genomic_DNA"/>
</dbReference>
<accession>A0A7W8LC95</accession>
<proteinExistence type="predicted"/>
<name>A0A7W8LC95_9BURK</name>
<comment type="caution">
    <text evidence="2">The sequence shown here is derived from an EMBL/GenBank/DDBJ whole genome shotgun (WGS) entry which is preliminary data.</text>
</comment>
<dbReference type="RefSeq" id="WP_254905882.1">
    <property type="nucleotide sequence ID" value="NZ_JACHDE010000011.1"/>
</dbReference>
<evidence type="ECO:0000313" key="3">
    <source>
        <dbReference type="Proteomes" id="UP000592820"/>
    </source>
</evidence>
<gene>
    <name evidence="2" type="ORF">HDG41_005102</name>
</gene>
<dbReference type="InterPro" id="IPR016162">
    <property type="entry name" value="Ald_DH_N"/>
</dbReference>
<organism evidence="2 3">
    <name type="scientific">Paraburkholderia youngii</name>
    <dbReference type="NCBI Taxonomy" id="2782701"/>
    <lineage>
        <taxon>Bacteria</taxon>
        <taxon>Pseudomonadati</taxon>
        <taxon>Pseudomonadota</taxon>
        <taxon>Betaproteobacteria</taxon>
        <taxon>Burkholderiales</taxon>
        <taxon>Burkholderiaceae</taxon>
        <taxon>Paraburkholderia</taxon>
    </lineage>
</organism>
<dbReference type="Gene3D" id="3.40.605.10">
    <property type="entry name" value="Aldehyde Dehydrogenase, Chain A, domain 1"/>
    <property type="match status" value="1"/>
</dbReference>
<evidence type="ECO:0000256" key="1">
    <source>
        <dbReference type="ARBA" id="ARBA00023002"/>
    </source>
</evidence>